<feature type="domain" description="Transposase Tc1-like" evidence="1">
    <location>
        <begin position="15"/>
        <end position="68"/>
    </location>
</feature>
<evidence type="ECO:0000313" key="3">
    <source>
        <dbReference type="Proteomes" id="UP000054359"/>
    </source>
</evidence>
<dbReference type="AlphaFoldDB" id="A0A087TCV8"/>
<name>A0A087TCV8_STEMI</name>
<dbReference type="GO" id="GO:0015074">
    <property type="term" value="P:DNA integration"/>
    <property type="evidence" value="ECO:0007669"/>
    <property type="project" value="InterPro"/>
</dbReference>
<keyword evidence="3" id="KW-1185">Reference proteome</keyword>
<sequence>MRARCISYVEYGWNCTAILKHVQDTLDVPVSTRTISRRLVLRDLHSRRPLRRLPLTPQPRGQRLEWCWTKAMWMTEWRNAMFSDDSRFCLSSVSRRIRVYRRRGHRSNPAVTVERSTCATTWHNGLGRYCLRFQVTSSSNSGHYDGPMILG</sequence>
<dbReference type="GO" id="GO:0003677">
    <property type="term" value="F:DNA binding"/>
    <property type="evidence" value="ECO:0007669"/>
    <property type="project" value="InterPro"/>
</dbReference>
<dbReference type="InterPro" id="IPR036397">
    <property type="entry name" value="RNaseH_sf"/>
</dbReference>
<dbReference type="Pfam" id="PF01498">
    <property type="entry name" value="HTH_Tnp_Tc3_2"/>
    <property type="match status" value="1"/>
</dbReference>
<dbReference type="InterPro" id="IPR002492">
    <property type="entry name" value="Transposase_Tc1-like"/>
</dbReference>
<organism evidence="2 3">
    <name type="scientific">Stegodyphus mimosarum</name>
    <name type="common">African social velvet spider</name>
    <dbReference type="NCBI Taxonomy" id="407821"/>
    <lineage>
        <taxon>Eukaryota</taxon>
        <taxon>Metazoa</taxon>
        <taxon>Ecdysozoa</taxon>
        <taxon>Arthropoda</taxon>
        <taxon>Chelicerata</taxon>
        <taxon>Arachnida</taxon>
        <taxon>Araneae</taxon>
        <taxon>Araneomorphae</taxon>
        <taxon>Entelegynae</taxon>
        <taxon>Eresoidea</taxon>
        <taxon>Eresidae</taxon>
        <taxon>Stegodyphus</taxon>
    </lineage>
</organism>
<evidence type="ECO:0000259" key="1">
    <source>
        <dbReference type="Pfam" id="PF01498"/>
    </source>
</evidence>
<feature type="non-terminal residue" evidence="2">
    <location>
        <position position="151"/>
    </location>
</feature>
<dbReference type="Proteomes" id="UP000054359">
    <property type="component" value="Unassembled WGS sequence"/>
</dbReference>
<proteinExistence type="predicted"/>
<evidence type="ECO:0000313" key="2">
    <source>
        <dbReference type="EMBL" id="KFM62947.1"/>
    </source>
</evidence>
<dbReference type="EMBL" id="KK114637">
    <property type="protein sequence ID" value="KFM62947.1"/>
    <property type="molecule type" value="Genomic_DNA"/>
</dbReference>
<gene>
    <name evidence="2" type="ORF">X975_06510</name>
</gene>
<dbReference type="Gene3D" id="3.30.420.10">
    <property type="entry name" value="Ribonuclease H-like superfamily/Ribonuclease H"/>
    <property type="match status" value="1"/>
</dbReference>
<accession>A0A087TCV8</accession>
<protein>
    <recommendedName>
        <fullName evidence="1">Transposase Tc1-like domain-containing protein</fullName>
    </recommendedName>
</protein>
<dbReference type="GO" id="GO:0006313">
    <property type="term" value="P:DNA transposition"/>
    <property type="evidence" value="ECO:0007669"/>
    <property type="project" value="InterPro"/>
</dbReference>
<reference evidence="2 3" key="1">
    <citation type="submission" date="2013-11" db="EMBL/GenBank/DDBJ databases">
        <title>Genome sequencing of Stegodyphus mimosarum.</title>
        <authorList>
            <person name="Bechsgaard J."/>
        </authorList>
    </citation>
    <scope>NUCLEOTIDE SEQUENCE [LARGE SCALE GENOMIC DNA]</scope>
</reference>